<reference evidence="2" key="1">
    <citation type="submission" date="2022-11" db="UniProtKB">
        <authorList>
            <consortium name="WormBaseParasite"/>
        </authorList>
    </citation>
    <scope>IDENTIFICATION</scope>
</reference>
<evidence type="ECO:0000313" key="1">
    <source>
        <dbReference type="Proteomes" id="UP000887580"/>
    </source>
</evidence>
<protein>
    <submittedName>
        <fullName evidence="2">FYVE-type domain-containing protein</fullName>
    </submittedName>
</protein>
<dbReference type="Proteomes" id="UP000887580">
    <property type="component" value="Unplaced"/>
</dbReference>
<organism evidence="1 2">
    <name type="scientific">Panagrolaimus sp. PS1159</name>
    <dbReference type="NCBI Taxonomy" id="55785"/>
    <lineage>
        <taxon>Eukaryota</taxon>
        <taxon>Metazoa</taxon>
        <taxon>Ecdysozoa</taxon>
        <taxon>Nematoda</taxon>
        <taxon>Chromadorea</taxon>
        <taxon>Rhabditida</taxon>
        <taxon>Tylenchina</taxon>
        <taxon>Panagrolaimomorpha</taxon>
        <taxon>Panagrolaimoidea</taxon>
        <taxon>Panagrolaimidae</taxon>
        <taxon>Panagrolaimus</taxon>
    </lineage>
</organism>
<accession>A0AC35GJK6</accession>
<proteinExistence type="predicted"/>
<sequence>MSEATTPIEIQTSENVNNDRLEAEMEPRPASLSPRPDCEMCNNYEANLTRLQEVERELREKLTAAKQLADRYENELSGERVYRKELEDNFRTLGTDVEKRVTRFQTEHQTLIDKLVAMENKHKLCYDKMVREYTTAAQTCTSLEKDIAYLKDKYLHLLGLKKEKAAELRDQPIDLPQTVEQLQFLCLQLREDLIEDRAAKEHIITDMQNQITVTKEQLREEHMDKRRIEAEMTAQLNAVSHELGVARSKLNTVFAENKEMFERQKMSPAYQQRIEELESQVEKLQHERQTVDRQYAESRQKCSTLQMELDTCETVQKDFVRLSQSLQIQLEKIRQAEQEVRWQFDDDIFNCNNCESEFSTKLPKMHCCHCGKIFCPNCLSHTIPSGPHRRPAKVCNVCHTLLNRESAPFFSKSGNDN</sequence>
<name>A0AC35GJK6_9BILA</name>
<evidence type="ECO:0000313" key="2">
    <source>
        <dbReference type="WBParaSite" id="PS1159_v2.g568.t1"/>
    </source>
</evidence>
<dbReference type="WBParaSite" id="PS1159_v2.g568.t1">
    <property type="protein sequence ID" value="PS1159_v2.g568.t1"/>
    <property type="gene ID" value="PS1159_v2.g568"/>
</dbReference>